<dbReference type="InterPro" id="IPR001781">
    <property type="entry name" value="Znf_LIM"/>
</dbReference>
<dbReference type="Proteomes" id="UP001652620">
    <property type="component" value="Chromosome 5"/>
</dbReference>
<dbReference type="SUPFAM" id="SSF57716">
    <property type="entry name" value="Glucocorticoid receptor-like (DNA-binding domain)"/>
    <property type="match status" value="2"/>
</dbReference>
<dbReference type="SUPFAM" id="SSF46689">
    <property type="entry name" value="Homeodomain-like"/>
    <property type="match status" value="1"/>
</dbReference>
<keyword evidence="5 10" id="KW-0440">LIM domain</keyword>
<dbReference type="FunCoup" id="A0A6J0RJW6">
    <property type="interactions" value="97"/>
</dbReference>
<keyword evidence="4 10" id="KW-0862">Zinc</keyword>
<feature type="domain" description="Homeobox" evidence="15">
    <location>
        <begin position="411"/>
        <end position="471"/>
    </location>
</feature>
<keyword evidence="8 9" id="KW-0539">Nucleus</keyword>
<evidence type="ECO:0000256" key="6">
    <source>
        <dbReference type="ARBA" id="ARBA00023125"/>
    </source>
</evidence>
<dbReference type="GO" id="GO:0005634">
    <property type="term" value="C:nucleus"/>
    <property type="evidence" value="ECO:0007669"/>
    <property type="project" value="UniProtKB-SubCell"/>
</dbReference>
<dbReference type="PANTHER" id="PTHR24208:SF166">
    <property type="entry name" value="LIM HOMEOBOX TRANSCRIPTION FACTOR 1 ALPHA, ISOFORM B"/>
    <property type="match status" value="1"/>
</dbReference>
<dbReference type="InterPro" id="IPR009057">
    <property type="entry name" value="Homeodomain-like_sf"/>
</dbReference>
<dbReference type="OrthoDB" id="10068367at2759"/>
<dbReference type="GeneID" id="105223965"/>
<dbReference type="GO" id="GO:0046872">
    <property type="term" value="F:metal ion binding"/>
    <property type="evidence" value="ECO:0007669"/>
    <property type="project" value="UniProtKB-KW"/>
</dbReference>
<keyword evidence="6 9" id="KW-0238">DNA-binding</keyword>
<dbReference type="PROSITE" id="PS00478">
    <property type="entry name" value="LIM_DOMAIN_1"/>
    <property type="match status" value="1"/>
</dbReference>
<dbReference type="Pfam" id="PF00046">
    <property type="entry name" value="Homeodomain"/>
    <property type="match status" value="1"/>
</dbReference>
<evidence type="ECO:0000256" key="3">
    <source>
        <dbReference type="ARBA" id="ARBA00022737"/>
    </source>
</evidence>
<dbReference type="InterPro" id="IPR017970">
    <property type="entry name" value="Homeobox_CS"/>
</dbReference>
<dbReference type="AlphaFoldDB" id="A0A6J0RJW6"/>
<dbReference type="Gene3D" id="1.10.10.60">
    <property type="entry name" value="Homeodomain-like"/>
    <property type="match status" value="1"/>
</dbReference>
<gene>
    <name evidence="17" type="primary">LOC105223965</name>
</gene>
<feature type="region of interest" description="Disordered" evidence="13">
    <location>
        <begin position="470"/>
        <end position="498"/>
    </location>
</feature>
<evidence type="ECO:0000256" key="7">
    <source>
        <dbReference type="ARBA" id="ARBA00023155"/>
    </source>
</evidence>
<evidence type="ECO:0000313" key="16">
    <source>
        <dbReference type="Proteomes" id="UP001652620"/>
    </source>
</evidence>
<dbReference type="GO" id="GO:0000977">
    <property type="term" value="F:RNA polymerase II transcription regulatory region sequence-specific DNA binding"/>
    <property type="evidence" value="ECO:0007669"/>
    <property type="project" value="TreeGrafter"/>
</dbReference>
<dbReference type="PROSITE" id="PS50071">
    <property type="entry name" value="HOMEOBOX_2"/>
    <property type="match status" value="1"/>
</dbReference>
<feature type="region of interest" description="Disordered" evidence="13">
    <location>
        <begin position="16"/>
        <end position="49"/>
    </location>
</feature>
<evidence type="ECO:0000256" key="5">
    <source>
        <dbReference type="ARBA" id="ARBA00023038"/>
    </source>
</evidence>
<evidence type="ECO:0000256" key="10">
    <source>
        <dbReference type="PROSITE-ProRule" id="PRU00125"/>
    </source>
</evidence>
<dbReference type="PROSITE" id="PS00027">
    <property type="entry name" value="HOMEOBOX_1"/>
    <property type="match status" value="1"/>
</dbReference>
<dbReference type="PROSITE" id="PS50023">
    <property type="entry name" value="LIM_DOMAIN_2"/>
    <property type="match status" value="2"/>
</dbReference>
<dbReference type="GO" id="GO:0000981">
    <property type="term" value="F:DNA-binding transcription factor activity, RNA polymerase II-specific"/>
    <property type="evidence" value="ECO:0007669"/>
    <property type="project" value="InterPro"/>
</dbReference>
<dbReference type="Gene3D" id="2.10.110.10">
    <property type="entry name" value="Cysteine Rich Protein"/>
    <property type="match status" value="2"/>
</dbReference>
<feature type="compositionally biased region" description="Basic and acidic residues" evidence="13">
    <location>
        <begin position="489"/>
        <end position="498"/>
    </location>
</feature>
<keyword evidence="16" id="KW-1185">Reference proteome</keyword>
<keyword evidence="2 10" id="KW-0479">Metal-binding</keyword>
<dbReference type="CDD" id="cd09371">
    <property type="entry name" value="LIM1_Lmx1b"/>
    <property type="match status" value="1"/>
</dbReference>
<dbReference type="InterPro" id="IPR050453">
    <property type="entry name" value="LIM_Homeobox_TF"/>
</dbReference>
<evidence type="ECO:0000256" key="13">
    <source>
        <dbReference type="SAM" id="MobiDB-lite"/>
    </source>
</evidence>
<dbReference type="CDD" id="cd00086">
    <property type="entry name" value="homeodomain"/>
    <property type="match status" value="1"/>
</dbReference>
<evidence type="ECO:0000256" key="2">
    <source>
        <dbReference type="ARBA" id="ARBA00022723"/>
    </source>
</evidence>
<feature type="domain" description="LIM zinc-binding" evidence="14">
    <location>
        <begin position="324"/>
        <end position="387"/>
    </location>
</feature>
<dbReference type="PANTHER" id="PTHR24208">
    <property type="entry name" value="LIM/HOMEOBOX PROTEIN LHX"/>
    <property type="match status" value="1"/>
</dbReference>
<feature type="region of interest" description="Disordered" evidence="13">
    <location>
        <begin position="87"/>
        <end position="127"/>
    </location>
</feature>
<feature type="DNA-binding region" description="Homeobox" evidence="9">
    <location>
        <begin position="413"/>
        <end position="472"/>
    </location>
</feature>
<dbReference type="SMART" id="SM00389">
    <property type="entry name" value="HOX"/>
    <property type="match status" value="1"/>
</dbReference>
<keyword evidence="3" id="KW-0677">Repeat</keyword>
<name>A0A6J0RJW6_BACDO</name>
<reference evidence="17" key="1">
    <citation type="submission" date="2025-08" db="UniProtKB">
        <authorList>
            <consortium name="RefSeq"/>
        </authorList>
    </citation>
    <scope>IDENTIFICATION</scope>
    <source>
        <tissue evidence="17">Adult</tissue>
    </source>
</reference>
<dbReference type="KEGG" id="bdr:105223965"/>
<dbReference type="Pfam" id="PF00412">
    <property type="entry name" value="LIM"/>
    <property type="match status" value="2"/>
</dbReference>
<feature type="domain" description="LIM zinc-binding" evidence="14">
    <location>
        <begin position="264"/>
        <end position="323"/>
    </location>
</feature>
<evidence type="ECO:0000256" key="12">
    <source>
        <dbReference type="SAM" id="Coils"/>
    </source>
</evidence>
<dbReference type="RefSeq" id="XP_019845001.3">
    <property type="nucleotide sequence ID" value="XM_019989442.3"/>
</dbReference>
<proteinExistence type="predicted"/>
<keyword evidence="12" id="KW-0175">Coiled coil</keyword>
<evidence type="ECO:0000256" key="8">
    <source>
        <dbReference type="ARBA" id="ARBA00023242"/>
    </source>
</evidence>
<feature type="region of interest" description="Disordered" evidence="13">
    <location>
        <begin position="527"/>
        <end position="546"/>
    </location>
</feature>
<evidence type="ECO:0000256" key="9">
    <source>
        <dbReference type="PROSITE-ProRule" id="PRU00108"/>
    </source>
</evidence>
<feature type="coiled-coil region" evidence="12">
    <location>
        <begin position="55"/>
        <end position="82"/>
    </location>
</feature>
<evidence type="ECO:0000259" key="14">
    <source>
        <dbReference type="PROSITE" id="PS50023"/>
    </source>
</evidence>
<evidence type="ECO:0000256" key="11">
    <source>
        <dbReference type="RuleBase" id="RU000682"/>
    </source>
</evidence>
<organism evidence="16 17">
    <name type="scientific">Bactrocera dorsalis</name>
    <name type="common">Oriental fruit fly</name>
    <name type="synonym">Dacus dorsalis</name>
    <dbReference type="NCBI Taxonomy" id="27457"/>
    <lineage>
        <taxon>Eukaryota</taxon>
        <taxon>Metazoa</taxon>
        <taxon>Ecdysozoa</taxon>
        <taxon>Arthropoda</taxon>
        <taxon>Hexapoda</taxon>
        <taxon>Insecta</taxon>
        <taxon>Pterygota</taxon>
        <taxon>Neoptera</taxon>
        <taxon>Endopterygota</taxon>
        <taxon>Diptera</taxon>
        <taxon>Brachycera</taxon>
        <taxon>Muscomorpha</taxon>
        <taxon>Tephritoidea</taxon>
        <taxon>Tephritidae</taxon>
        <taxon>Bactrocera</taxon>
        <taxon>Bactrocera</taxon>
    </lineage>
</organism>
<evidence type="ECO:0000313" key="17">
    <source>
        <dbReference type="RefSeq" id="XP_019845001.3"/>
    </source>
</evidence>
<accession>A0A6J0RJW6</accession>
<sequence>MLEFYPMPTNLSRGAGFYSHHHQNHGGTRTFGNAPNAVGSATVLNNSGNCGQQQQQQQQQQFQQQQQQQQHQQQQQQQLQHNQVQQQQQQQLTASPTHATCAPLNRSNSSTPTTAATSTPATPTATVSATATAGASVASPHRGDPSAKAAFNIAASEKATAAAPEVNSSATLATAIPVCPAAATAAATSTAHILMIPTSISTSCSSSPSSSSSLMTVSASVMAPTPAALLPTATASTTASLSELSAGCNGRTEVGQVKCEKNYEICEGCGQKIHDRYLMNVGESNWHEHCLSCCYCGIQLFNTCYVRNSKLYCKLDYERLFSIKCTGCCHPILPHEMVMRPIPAFIYHLPCFICYICRLPLQKGEQFLLRDGQLFCCRHDLEKELYLATAQHCGFVGLDDDDLMRPRDGRRGPKRPRTILTSQQRKQFKASFDQSPKPCRKVREALAKDTGLSVRVVQVWFQNQRAKMKKIQRKAKNGGGNGGAVSSRSGDEKDLGKDDKDIKQECGIAGVDGAYLSLGDSGFGSQPLNPNLPFSPDDYPHNSNDSFCSSDLSLDGSNFDQLDDDTDSLSLNNLELQSTGSSGNQHSNPHDIIANLSTSLVNPIDKLYLMQNSYFNVEQ</sequence>
<evidence type="ECO:0000256" key="4">
    <source>
        <dbReference type="ARBA" id="ARBA00022833"/>
    </source>
</evidence>
<comment type="subcellular location">
    <subcellularLocation>
        <location evidence="1 9 11">Nucleus</location>
    </subcellularLocation>
</comment>
<dbReference type="SMART" id="SM00132">
    <property type="entry name" value="LIM"/>
    <property type="match status" value="2"/>
</dbReference>
<dbReference type="InParanoid" id="A0A6J0RJW6"/>
<dbReference type="SUPFAM" id="SSF81995">
    <property type="entry name" value="beta-sandwich domain of Sec23/24"/>
    <property type="match status" value="1"/>
</dbReference>
<protein>
    <submittedName>
        <fullName evidence="17">LIM homeobox transcription factor 1-beta</fullName>
    </submittedName>
</protein>
<evidence type="ECO:0000256" key="1">
    <source>
        <dbReference type="ARBA" id="ARBA00004123"/>
    </source>
</evidence>
<keyword evidence="7 9" id="KW-0371">Homeobox</keyword>
<evidence type="ECO:0000259" key="15">
    <source>
        <dbReference type="PROSITE" id="PS50071"/>
    </source>
</evidence>
<dbReference type="GO" id="GO:0030182">
    <property type="term" value="P:neuron differentiation"/>
    <property type="evidence" value="ECO:0007669"/>
    <property type="project" value="TreeGrafter"/>
</dbReference>
<feature type="compositionally biased region" description="Low complexity" evidence="13">
    <location>
        <begin position="109"/>
        <end position="127"/>
    </location>
</feature>
<dbReference type="InterPro" id="IPR001356">
    <property type="entry name" value="HD"/>
</dbReference>